<dbReference type="PANTHER" id="PTHR35795:SF1">
    <property type="entry name" value="BIS(5'-NUCLEOSYL)-TETRAPHOSPHATASE, SYMMETRICAL"/>
    <property type="match status" value="1"/>
</dbReference>
<dbReference type="InterPro" id="IPR003607">
    <property type="entry name" value="HD/PDEase_dom"/>
</dbReference>
<gene>
    <name evidence="2" type="ORF">JCM15548_11277</name>
</gene>
<dbReference type="CDD" id="cd00077">
    <property type="entry name" value="HDc"/>
    <property type="match status" value="1"/>
</dbReference>
<dbReference type="InterPro" id="IPR006675">
    <property type="entry name" value="HDIG_dom"/>
</dbReference>
<dbReference type="PANTHER" id="PTHR35795">
    <property type="entry name" value="SLR1885 PROTEIN"/>
    <property type="match status" value="1"/>
</dbReference>
<organism evidence="2 3">
    <name type="scientific">Geofilum rubicundum JCM 15548</name>
    <dbReference type="NCBI Taxonomy" id="1236989"/>
    <lineage>
        <taxon>Bacteria</taxon>
        <taxon>Pseudomonadati</taxon>
        <taxon>Bacteroidota</taxon>
        <taxon>Bacteroidia</taxon>
        <taxon>Marinilabiliales</taxon>
        <taxon>Marinilabiliaceae</taxon>
        <taxon>Geofilum</taxon>
    </lineage>
</organism>
<dbReference type="OrthoDB" id="1722553at2"/>
<dbReference type="EMBL" id="BAZW01000006">
    <property type="protein sequence ID" value="GAO29119.1"/>
    <property type="molecule type" value="Genomic_DNA"/>
</dbReference>
<dbReference type="Gene3D" id="1.10.3210.10">
    <property type="entry name" value="Hypothetical protein af1432"/>
    <property type="match status" value="1"/>
</dbReference>
<dbReference type="STRING" id="1236989.JCM15548_11277"/>
<evidence type="ECO:0000313" key="2">
    <source>
        <dbReference type="EMBL" id="GAO29119.1"/>
    </source>
</evidence>
<reference evidence="2 3" key="1">
    <citation type="journal article" date="2015" name="Microbes Environ.">
        <title>Distribution and evolution of nitrogen fixation genes in the phylum bacteroidetes.</title>
        <authorList>
            <person name="Inoue J."/>
            <person name="Oshima K."/>
            <person name="Suda W."/>
            <person name="Sakamoto M."/>
            <person name="Iino T."/>
            <person name="Noda S."/>
            <person name="Hongoh Y."/>
            <person name="Hattori M."/>
            <person name="Ohkuma M."/>
        </authorList>
    </citation>
    <scope>NUCLEOTIDE SEQUENCE [LARGE SCALE GENOMIC DNA]</scope>
    <source>
        <strain evidence="2">JCM 15548</strain>
    </source>
</reference>
<name>A0A0E9LV40_9BACT</name>
<dbReference type="InterPro" id="IPR051094">
    <property type="entry name" value="Diverse_Catalytic_Enzymes"/>
</dbReference>
<evidence type="ECO:0000259" key="1">
    <source>
        <dbReference type="Pfam" id="PF01966"/>
    </source>
</evidence>
<dbReference type="AlphaFoldDB" id="A0A0E9LV40"/>
<dbReference type="RefSeq" id="WP_062122953.1">
    <property type="nucleotide sequence ID" value="NZ_BAZW01000006.1"/>
</dbReference>
<protein>
    <submittedName>
        <fullName evidence="2">HDIG domain protein</fullName>
    </submittedName>
</protein>
<dbReference type="NCBIfam" id="TIGR00277">
    <property type="entry name" value="HDIG"/>
    <property type="match status" value="1"/>
</dbReference>
<dbReference type="InterPro" id="IPR006674">
    <property type="entry name" value="HD_domain"/>
</dbReference>
<dbReference type="Proteomes" id="UP000032900">
    <property type="component" value="Unassembled WGS sequence"/>
</dbReference>
<comment type="caution">
    <text evidence="2">The sequence shown here is derived from an EMBL/GenBank/DDBJ whole genome shotgun (WGS) entry which is preliminary data.</text>
</comment>
<dbReference type="SUPFAM" id="SSF109604">
    <property type="entry name" value="HD-domain/PDEase-like"/>
    <property type="match status" value="1"/>
</dbReference>
<evidence type="ECO:0000313" key="3">
    <source>
        <dbReference type="Proteomes" id="UP000032900"/>
    </source>
</evidence>
<feature type="domain" description="HD" evidence="1">
    <location>
        <begin position="26"/>
        <end position="143"/>
    </location>
</feature>
<sequence>MQEQKIQALIDKYYPKNRPVRNILTTHSSLVRDKALLVAQRHPELQADIEVLESGALLHDIGIILTKAPGIDCHGSHPYLMHGVLGFEILRDNRFDPIAKIAERHTGAGLSSQEILDQQLPIPVRDMLPVSIEEQIIAFADKFFSKGRDLTREKTIHEIKNEMKAFGEPQVLRFQTWCDQFC</sequence>
<keyword evidence="3" id="KW-1185">Reference proteome</keyword>
<proteinExistence type="predicted"/>
<accession>A0A0E9LV40</accession>
<dbReference type="Pfam" id="PF01966">
    <property type="entry name" value="HD"/>
    <property type="match status" value="1"/>
</dbReference>